<dbReference type="Gene3D" id="3.40.50.300">
    <property type="entry name" value="P-loop containing nucleotide triphosphate hydrolases"/>
    <property type="match status" value="1"/>
</dbReference>
<organism evidence="4 5">
    <name type="scientific">Micromonospora maritima</name>
    <dbReference type="NCBI Taxonomy" id="986711"/>
    <lineage>
        <taxon>Bacteria</taxon>
        <taxon>Bacillati</taxon>
        <taxon>Actinomycetota</taxon>
        <taxon>Actinomycetes</taxon>
        <taxon>Micromonosporales</taxon>
        <taxon>Micromonosporaceae</taxon>
        <taxon>Micromonospora</taxon>
    </lineage>
</organism>
<feature type="region of interest" description="Disordered" evidence="2">
    <location>
        <begin position="752"/>
        <end position="812"/>
    </location>
</feature>
<dbReference type="EMBL" id="JBITLE010000003">
    <property type="protein sequence ID" value="MFI7262408.1"/>
    <property type="molecule type" value="Genomic_DNA"/>
</dbReference>
<dbReference type="InterPro" id="IPR011990">
    <property type="entry name" value="TPR-like_helical_dom_sf"/>
</dbReference>
<evidence type="ECO:0000256" key="1">
    <source>
        <dbReference type="PROSITE-ProRule" id="PRU00339"/>
    </source>
</evidence>
<sequence>MLGDALRSHRRALNLSQEELADRAGVSVRNLRAIEVGQVRTPRQQTVRLLADALGLTAAQRTRFYALSRAPEATGESPATPEGPGTPSLRPVPAQLPADLDLVGRDDSIAGLDRLLAGGRTRAATTIALVGPAGIGKTSLAVHWAHRVRERFPDGQLFVDLRGFDPRQPPLAAGLASAAFLDALGVPAPSMPADEIGRTGLLRSLLIDRRMLFVLDNAHDSEQVRALLLGGADCLVLVTSRDRLVGLVAGSSAHSVELGPLTPEASRQLLSGRTGTPRTAADSTAIDMITGACGGLPLALTVTAARITSRPSMPLQAVARELTTARNRLDGLSSRDRATDLRSCLNGSYQALSRPAARLFRLLGLHPGPASAAAAASLAGVPVDRVHPLLTELHQSSLLTEQGDARYQQHDLIAAYAAELADRDEPFQQAGLRRLCDHYLHTAATGARLLEPRREQPPMPTPAAGTAVSALGSAEDARNWFLAHHATLLAAVRLAGAHGLTTVAWQLAWVLTAFLSRGGHWAEQVAVHRVALRAATADADLLGMSYAYRGLSRAYLRLGRPDAAEAALLRALRLAARLGDQNGRARAHHGLSVAAEKRNDLRVALDRSRRSAAIFRAVGNTSARAEVLNGAGWLNLKAGHVPRAMRQIRTALVLLRRFGERHGEASAWDSLGCAYAELGHREAADHCFRRALALFVDLGDRYFQAEVLVHGGDNRWNMGDWAAARRRWQRAARILTELRHPEVEQVRHRLARAAGDRPGLPRAPGRAPSPGGGGRPRRRGHLVVPRHRHGNGRGRRFSPAVRSLSAVRREPA</sequence>
<dbReference type="Pfam" id="PF13424">
    <property type="entry name" value="TPR_12"/>
    <property type="match status" value="1"/>
</dbReference>
<feature type="region of interest" description="Disordered" evidence="2">
    <location>
        <begin position="69"/>
        <end position="90"/>
    </location>
</feature>
<dbReference type="InterPro" id="IPR001387">
    <property type="entry name" value="Cro/C1-type_HTH"/>
</dbReference>
<dbReference type="PROSITE" id="PS50943">
    <property type="entry name" value="HTH_CROC1"/>
    <property type="match status" value="1"/>
</dbReference>
<dbReference type="Pfam" id="PF00931">
    <property type="entry name" value="NB-ARC"/>
    <property type="match status" value="1"/>
</dbReference>
<dbReference type="InterPro" id="IPR010982">
    <property type="entry name" value="Lambda_DNA-bd_dom_sf"/>
</dbReference>
<feature type="compositionally biased region" description="Low complexity" evidence="2">
    <location>
        <begin position="752"/>
        <end position="769"/>
    </location>
</feature>
<dbReference type="PANTHER" id="PTHR47691">
    <property type="entry name" value="REGULATOR-RELATED"/>
    <property type="match status" value="1"/>
</dbReference>
<name>A0ABW7ZHT9_9ACTN</name>
<dbReference type="PANTHER" id="PTHR47691:SF3">
    <property type="entry name" value="HTH-TYPE TRANSCRIPTIONAL REGULATOR RV0890C-RELATED"/>
    <property type="match status" value="1"/>
</dbReference>
<comment type="caution">
    <text evidence="4">The sequence shown here is derived from an EMBL/GenBank/DDBJ whole genome shotgun (WGS) entry which is preliminary data.</text>
</comment>
<dbReference type="InterPro" id="IPR019734">
    <property type="entry name" value="TPR_rpt"/>
</dbReference>
<evidence type="ECO:0000313" key="4">
    <source>
        <dbReference type="EMBL" id="MFI7262408.1"/>
    </source>
</evidence>
<dbReference type="Pfam" id="PF13181">
    <property type="entry name" value="TPR_8"/>
    <property type="match status" value="1"/>
</dbReference>
<feature type="compositionally biased region" description="Basic residues" evidence="2">
    <location>
        <begin position="775"/>
        <end position="796"/>
    </location>
</feature>
<dbReference type="InterPro" id="IPR002182">
    <property type="entry name" value="NB-ARC"/>
</dbReference>
<evidence type="ECO:0000259" key="3">
    <source>
        <dbReference type="PROSITE" id="PS50943"/>
    </source>
</evidence>
<dbReference type="InterPro" id="IPR027417">
    <property type="entry name" value="P-loop_NTPase"/>
</dbReference>
<dbReference type="GO" id="GO:0005524">
    <property type="term" value="F:ATP binding"/>
    <property type="evidence" value="ECO:0007669"/>
    <property type="project" value="UniProtKB-KW"/>
</dbReference>
<keyword evidence="4" id="KW-0067">ATP-binding</keyword>
<dbReference type="Gene3D" id="1.25.40.10">
    <property type="entry name" value="Tetratricopeptide repeat domain"/>
    <property type="match status" value="1"/>
</dbReference>
<keyword evidence="1" id="KW-0802">TPR repeat</keyword>
<dbReference type="SMART" id="SM00028">
    <property type="entry name" value="TPR"/>
    <property type="match status" value="3"/>
</dbReference>
<dbReference type="SMART" id="SM00530">
    <property type="entry name" value="HTH_XRE"/>
    <property type="match status" value="1"/>
</dbReference>
<reference evidence="4 5" key="1">
    <citation type="submission" date="2024-10" db="EMBL/GenBank/DDBJ databases">
        <title>The Natural Products Discovery Center: Release of the First 8490 Sequenced Strains for Exploring Actinobacteria Biosynthetic Diversity.</title>
        <authorList>
            <person name="Kalkreuter E."/>
            <person name="Kautsar S.A."/>
            <person name="Yang D."/>
            <person name="Bader C.D."/>
            <person name="Teijaro C.N."/>
            <person name="Fluegel L."/>
            <person name="Davis C.M."/>
            <person name="Simpson J.R."/>
            <person name="Lauterbach L."/>
            <person name="Steele A.D."/>
            <person name="Gui C."/>
            <person name="Meng S."/>
            <person name="Li G."/>
            <person name="Viehrig K."/>
            <person name="Ye F."/>
            <person name="Su P."/>
            <person name="Kiefer A.F."/>
            <person name="Nichols A."/>
            <person name="Cepeda A.J."/>
            <person name="Yan W."/>
            <person name="Fan B."/>
            <person name="Jiang Y."/>
            <person name="Adhikari A."/>
            <person name="Zheng C.-J."/>
            <person name="Schuster L."/>
            <person name="Cowan T.M."/>
            <person name="Smanski M.J."/>
            <person name="Chevrette M.G."/>
            <person name="De Carvalho L.P.S."/>
            <person name="Shen B."/>
        </authorList>
    </citation>
    <scope>NUCLEOTIDE SEQUENCE [LARGE SCALE GENOMIC DNA]</scope>
    <source>
        <strain evidence="4 5">NPDC049845</strain>
    </source>
</reference>
<dbReference type="SUPFAM" id="SSF47413">
    <property type="entry name" value="lambda repressor-like DNA-binding domains"/>
    <property type="match status" value="1"/>
</dbReference>
<dbReference type="PROSITE" id="PS50005">
    <property type="entry name" value="TPR"/>
    <property type="match status" value="1"/>
</dbReference>
<dbReference type="Proteomes" id="UP001612812">
    <property type="component" value="Unassembled WGS sequence"/>
</dbReference>
<dbReference type="SUPFAM" id="SSF48452">
    <property type="entry name" value="TPR-like"/>
    <property type="match status" value="2"/>
</dbReference>
<dbReference type="Gene3D" id="1.10.260.40">
    <property type="entry name" value="lambda repressor-like DNA-binding domains"/>
    <property type="match status" value="1"/>
</dbReference>
<dbReference type="SUPFAM" id="SSF52540">
    <property type="entry name" value="P-loop containing nucleoside triphosphate hydrolases"/>
    <property type="match status" value="1"/>
</dbReference>
<proteinExistence type="predicted"/>
<gene>
    <name evidence="4" type="ORF">ACIBP4_08940</name>
</gene>
<evidence type="ECO:0000313" key="5">
    <source>
        <dbReference type="Proteomes" id="UP001612812"/>
    </source>
</evidence>
<accession>A0ABW7ZHT9</accession>
<protein>
    <submittedName>
        <fullName evidence="4">ATP-binding protein</fullName>
    </submittedName>
</protein>
<keyword evidence="5" id="KW-1185">Reference proteome</keyword>
<dbReference type="PRINTS" id="PR00364">
    <property type="entry name" value="DISEASERSIST"/>
</dbReference>
<feature type="domain" description="HTH cro/C1-type" evidence="3">
    <location>
        <begin position="6"/>
        <end position="61"/>
    </location>
</feature>
<keyword evidence="4" id="KW-0547">Nucleotide-binding</keyword>
<dbReference type="RefSeq" id="WP_396770720.1">
    <property type="nucleotide sequence ID" value="NZ_JBITLA010000011.1"/>
</dbReference>
<feature type="repeat" description="TPR" evidence="1">
    <location>
        <begin position="665"/>
        <end position="698"/>
    </location>
</feature>
<dbReference type="Pfam" id="PF01381">
    <property type="entry name" value="HTH_3"/>
    <property type="match status" value="1"/>
</dbReference>
<evidence type="ECO:0000256" key="2">
    <source>
        <dbReference type="SAM" id="MobiDB-lite"/>
    </source>
</evidence>
<dbReference type="CDD" id="cd00093">
    <property type="entry name" value="HTH_XRE"/>
    <property type="match status" value="1"/>
</dbReference>